<accession>A0A644T7V5</accession>
<dbReference type="InterPro" id="IPR015803">
    <property type="entry name" value="Cys-tRNA-ligase"/>
</dbReference>
<dbReference type="InterPro" id="IPR014729">
    <property type="entry name" value="Rossmann-like_a/b/a_fold"/>
</dbReference>
<evidence type="ECO:0000256" key="10">
    <source>
        <dbReference type="ARBA" id="ARBA00022840"/>
    </source>
</evidence>
<dbReference type="AlphaFoldDB" id="A0A644T7V5"/>
<comment type="caution">
    <text evidence="16">The sequence shown here is derived from an EMBL/GenBank/DDBJ whole genome shotgun (WGS) entry which is preliminary data.</text>
</comment>
<dbReference type="EMBL" id="VSSQ01000017">
    <property type="protein sequence ID" value="MPL62272.1"/>
    <property type="molecule type" value="Genomic_DNA"/>
</dbReference>
<dbReference type="Gene3D" id="1.20.120.1910">
    <property type="entry name" value="Cysteine-tRNA ligase, C-terminal anti-codon recognition domain"/>
    <property type="match status" value="1"/>
</dbReference>
<dbReference type="SUPFAM" id="SSF52374">
    <property type="entry name" value="Nucleotidylyl transferase"/>
    <property type="match status" value="1"/>
</dbReference>
<dbReference type="PANTHER" id="PTHR10890">
    <property type="entry name" value="CYSTEINYL-TRNA SYNTHETASE"/>
    <property type="match status" value="1"/>
</dbReference>
<comment type="cofactor">
    <cofactor evidence="1">
        <name>Zn(2+)</name>
        <dbReference type="ChEBI" id="CHEBI:29105"/>
    </cofactor>
</comment>
<dbReference type="GO" id="GO:0006423">
    <property type="term" value="P:cysteinyl-tRNA aminoacylation"/>
    <property type="evidence" value="ECO:0007669"/>
    <property type="project" value="InterPro"/>
</dbReference>
<keyword evidence="5" id="KW-0963">Cytoplasm</keyword>
<evidence type="ECO:0000256" key="12">
    <source>
        <dbReference type="ARBA" id="ARBA00023146"/>
    </source>
</evidence>
<dbReference type="HAMAP" id="MF_00041">
    <property type="entry name" value="Cys_tRNA_synth"/>
    <property type="match status" value="1"/>
</dbReference>
<dbReference type="GO" id="GO:0004817">
    <property type="term" value="F:cysteine-tRNA ligase activity"/>
    <property type="evidence" value="ECO:0007669"/>
    <property type="project" value="UniProtKB-EC"/>
</dbReference>
<dbReference type="GO" id="GO:0005524">
    <property type="term" value="F:ATP binding"/>
    <property type="evidence" value="ECO:0007669"/>
    <property type="project" value="UniProtKB-KW"/>
</dbReference>
<dbReference type="InterPro" id="IPR032678">
    <property type="entry name" value="tRNA-synt_1_cat_dom"/>
</dbReference>
<dbReference type="PRINTS" id="PR00983">
    <property type="entry name" value="TRNASYNTHCYS"/>
</dbReference>
<evidence type="ECO:0000256" key="9">
    <source>
        <dbReference type="ARBA" id="ARBA00022833"/>
    </source>
</evidence>
<evidence type="ECO:0000256" key="8">
    <source>
        <dbReference type="ARBA" id="ARBA00022741"/>
    </source>
</evidence>
<comment type="similarity">
    <text evidence="3">Belongs to the class-I aminoacyl-tRNA synthetase family.</text>
</comment>
<evidence type="ECO:0000256" key="2">
    <source>
        <dbReference type="ARBA" id="ARBA00004496"/>
    </source>
</evidence>
<dbReference type="GO" id="GO:0046872">
    <property type="term" value="F:metal ion binding"/>
    <property type="evidence" value="ECO:0007669"/>
    <property type="project" value="UniProtKB-KW"/>
</dbReference>
<protein>
    <recommendedName>
        <fullName evidence="4">cysteine--tRNA ligase</fullName>
        <ecNumber evidence="4">6.1.1.16</ecNumber>
    </recommendedName>
    <alternativeName>
        <fullName evidence="13">Cysteinyl-tRNA synthetase</fullName>
    </alternativeName>
</protein>
<evidence type="ECO:0000256" key="6">
    <source>
        <dbReference type="ARBA" id="ARBA00022598"/>
    </source>
</evidence>
<reference evidence="16" key="1">
    <citation type="submission" date="2019-08" db="EMBL/GenBank/DDBJ databases">
        <authorList>
            <person name="Kucharzyk K."/>
            <person name="Murdoch R.W."/>
            <person name="Higgins S."/>
            <person name="Loffler F."/>
        </authorList>
    </citation>
    <scope>NUCLEOTIDE SEQUENCE</scope>
</reference>
<evidence type="ECO:0000256" key="11">
    <source>
        <dbReference type="ARBA" id="ARBA00022917"/>
    </source>
</evidence>
<dbReference type="PANTHER" id="PTHR10890:SF3">
    <property type="entry name" value="CYSTEINE--TRNA LIGASE, CYTOPLASMIC"/>
    <property type="match status" value="1"/>
</dbReference>
<dbReference type="SUPFAM" id="SSF47323">
    <property type="entry name" value="Anticodon-binding domain of a subclass of class I aminoacyl-tRNA synthetases"/>
    <property type="match status" value="1"/>
</dbReference>
<keyword evidence="6 16" id="KW-0436">Ligase</keyword>
<dbReference type="NCBIfam" id="TIGR00435">
    <property type="entry name" value="cysS"/>
    <property type="match status" value="1"/>
</dbReference>
<sequence>MLCILCGLKYVKITKSMGKLYFYNTLGREKDLFMPLSNGKVLVYTCGPTVYHYAHIGNLRAFVFADILNNTLKQNGYTVKHQINITDVGHLVSDDDDGEDKMEKGSLREGKSVWEIAELYTQAFFEDLLDLNIDKDKFIWTKATDYIPEQIEMVKALEEKGYTYKTEDGIYFDTSKFPKYTELANIDIEGLQKGKRIADDKNEKRNKTDFALWKFSPKNEKRQMEWDSPWGIGFPGWHIECSSMSRAVLGEHIDIHTGGIDLIPVHHTNEIAQSEASLEDGHRFVNYWMHVNFLNADKEKMSKSSGDFLRLLSIKEKNISPLSYRYLLLMTHYRKELKFSWESLDAADNAYQKLIKKFKAIVENGKERVSLNELSFEANNYKEAFENAMNDDLNTSMALAKMWSLINDKNISDKEKHTLILYFDKYLGLNLSHEKNKV</sequence>
<proteinExistence type="inferred from homology"/>
<evidence type="ECO:0000313" key="16">
    <source>
        <dbReference type="EMBL" id="MPL62272.1"/>
    </source>
</evidence>
<keyword evidence="10" id="KW-0067">ATP-binding</keyword>
<keyword evidence="8" id="KW-0547">Nucleotide-binding</keyword>
<evidence type="ECO:0000256" key="1">
    <source>
        <dbReference type="ARBA" id="ARBA00001947"/>
    </source>
</evidence>
<gene>
    <name evidence="16" type="primary">cysS_3</name>
    <name evidence="16" type="ORF">SDC9_07883</name>
</gene>
<evidence type="ECO:0000256" key="4">
    <source>
        <dbReference type="ARBA" id="ARBA00012832"/>
    </source>
</evidence>
<dbReference type="GO" id="GO:0005829">
    <property type="term" value="C:cytosol"/>
    <property type="evidence" value="ECO:0007669"/>
    <property type="project" value="TreeGrafter"/>
</dbReference>
<dbReference type="Pfam" id="PF01406">
    <property type="entry name" value="tRNA-synt_1e"/>
    <property type="match status" value="1"/>
</dbReference>
<evidence type="ECO:0000256" key="5">
    <source>
        <dbReference type="ARBA" id="ARBA00022490"/>
    </source>
</evidence>
<evidence type="ECO:0000256" key="7">
    <source>
        <dbReference type="ARBA" id="ARBA00022723"/>
    </source>
</evidence>
<feature type="domain" description="tRNA synthetases class I catalytic" evidence="14">
    <location>
        <begin position="33"/>
        <end position="347"/>
    </location>
</feature>
<keyword evidence="7" id="KW-0479">Metal-binding</keyword>
<organism evidence="16">
    <name type="scientific">bioreactor metagenome</name>
    <dbReference type="NCBI Taxonomy" id="1076179"/>
    <lineage>
        <taxon>unclassified sequences</taxon>
        <taxon>metagenomes</taxon>
        <taxon>ecological metagenomes</taxon>
    </lineage>
</organism>
<evidence type="ECO:0000259" key="14">
    <source>
        <dbReference type="Pfam" id="PF01406"/>
    </source>
</evidence>
<keyword evidence="12" id="KW-0030">Aminoacyl-tRNA synthetase</keyword>
<evidence type="ECO:0000256" key="13">
    <source>
        <dbReference type="ARBA" id="ARBA00031499"/>
    </source>
</evidence>
<evidence type="ECO:0000259" key="15">
    <source>
        <dbReference type="Pfam" id="PF09190"/>
    </source>
</evidence>
<evidence type="ECO:0000256" key="3">
    <source>
        <dbReference type="ARBA" id="ARBA00005594"/>
    </source>
</evidence>
<dbReference type="Gene3D" id="3.40.50.620">
    <property type="entry name" value="HUPs"/>
    <property type="match status" value="1"/>
</dbReference>
<dbReference type="InterPro" id="IPR024909">
    <property type="entry name" value="Cys-tRNA/MSH_ligase"/>
</dbReference>
<comment type="subcellular location">
    <subcellularLocation>
        <location evidence="2">Cytoplasm</location>
    </subcellularLocation>
</comment>
<keyword evidence="11" id="KW-0648">Protein biosynthesis</keyword>
<dbReference type="InterPro" id="IPR009080">
    <property type="entry name" value="tRNAsynth_Ia_anticodon-bd"/>
</dbReference>
<dbReference type="Pfam" id="PF09190">
    <property type="entry name" value="DALR_2"/>
    <property type="match status" value="1"/>
</dbReference>
<feature type="domain" description="Cysteinyl-tRNA synthetase class Ia DALR" evidence="15">
    <location>
        <begin position="384"/>
        <end position="414"/>
    </location>
</feature>
<dbReference type="EC" id="6.1.1.16" evidence="4"/>
<dbReference type="InterPro" id="IPR015273">
    <property type="entry name" value="Cys-tRNA-synt_Ia_DALR"/>
</dbReference>
<keyword evidence="9" id="KW-0862">Zinc</keyword>
<name>A0A644T7V5_9ZZZZ</name>